<reference evidence="1 2" key="1">
    <citation type="journal article" date="2011" name="BMC Genomics">
        <title>Genome sequencing reveals diversification of virulence factor content and possible host adaptation in distinct subpopulations of Salmonella enterica.</title>
        <authorList>
            <person name="den Bakker H.C."/>
            <person name="Moreno Switt A.I."/>
            <person name="Govoni G."/>
            <person name="Cummings C.A."/>
            <person name="Ranieri M.L."/>
            <person name="Degoricija L."/>
            <person name="Hoelzer K."/>
            <person name="Rodriguez-Rivera L.D."/>
            <person name="Brown S."/>
            <person name="Bolchacova E."/>
            <person name="Furtado M.R."/>
            <person name="Wiedmann M."/>
        </authorList>
    </citation>
    <scope>NUCLEOTIDE SEQUENCE [LARGE SCALE GENOMIC DNA]</scope>
    <source>
        <strain evidence="1 2">A4-653</strain>
    </source>
</reference>
<dbReference type="Proteomes" id="UP000004903">
    <property type="component" value="Unassembled WGS sequence"/>
</dbReference>
<dbReference type="AlphaFoldDB" id="G5QIY4"/>
<proteinExistence type="predicted"/>
<gene>
    <name evidence="1" type="ORF">LTSERUB_2551</name>
</gene>
<organism evidence="1 2">
    <name type="scientific">Salmonella enterica subsp. enterica serovar Rubislaw str. A4-653</name>
    <dbReference type="NCBI Taxonomy" id="913081"/>
    <lineage>
        <taxon>Bacteria</taxon>
        <taxon>Pseudomonadati</taxon>
        <taxon>Pseudomonadota</taxon>
        <taxon>Gammaproteobacteria</taxon>
        <taxon>Enterobacterales</taxon>
        <taxon>Enterobacteriaceae</taxon>
        <taxon>Salmonella</taxon>
    </lineage>
</organism>
<accession>G5QIY4</accession>
<evidence type="ECO:0000313" key="2">
    <source>
        <dbReference type="Proteomes" id="UP000004903"/>
    </source>
</evidence>
<comment type="caution">
    <text evidence="1">The sequence shown here is derived from an EMBL/GenBank/DDBJ whole genome shotgun (WGS) entry which is preliminary data.</text>
</comment>
<sequence length="43" mass="4991">MLIKLYHQINIFNDFIKFIFTSASWYGAGGARENGKSSNTHRR</sequence>
<evidence type="ECO:0000313" key="1">
    <source>
        <dbReference type="EMBL" id="EHC88941.1"/>
    </source>
</evidence>
<name>G5QIY4_SALRU</name>
<protein>
    <submittedName>
        <fullName evidence="1">Uncharacterized protein</fullName>
    </submittedName>
</protein>
<dbReference type="EMBL" id="AFCT01000961">
    <property type="protein sequence ID" value="EHC88941.1"/>
    <property type="molecule type" value="Genomic_DNA"/>
</dbReference>